<dbReference type="GO" id="GO:0045597">
    <property type="term" value="P:positive regulation of cell differentiation"/>
    <property type="evidence" value="ECO:0007669"/>
    <property type="project" value="TreeGrafter"/>
</dbReference>
<dbReference type="SUPFAM" id="SSF57603">
    <property type="entry name" value="FnI-like domain"/>
    <property type="match status" value="1"/>
</dbReference>
<dbReference type="GO" id="GO:0007155">
    <property type="term" value="P:cell adhesion"/>
    <property type="evidence" value="ECO:0007669"/>
    <property type="project" value="TreeGrafter"/>
</dbReference>
<dbReference type="CTD" id="8839"/>
<dbReference type="InterPro" id="IPR006208">
    <property type="entry name" value="Glyco_hormone_CN"/>
</dbReference>
<dbReference type="Ensembl" id="ENSCMIT00000030828.1">
    <property type="protein sequence ID" value="ENSCMIP00000030361.1"/>
    <property type="gene ID" value="ENSCMIG00000013068.1"/>
</dbReference>
<dbReference type="PROSITE" id="PS01185">
    <property type="entry name" value="CTCK_1"/>
    <property type="match status" value="1"/>
</dbReference>
<dbReference type="PROSITE" id="PS50092">
    <property type="entry name" value="TSP1"/>
    <property type="match status" value="1"/>
</dbReference>
<keyword evidence="4" id="KW-1015">Disulfide bond</keyword>
<protein>
    <recommendedName>
        <fullName evidence="11">Connective tissue growth factor</fullName>
    </recommendedName>
</protein>
<dbReference type="PROSITE" id="PS50184">
    <property type="entry name" value="VWFC_2"/>
    <property type="match status" value="1"/>
</dbReference>
<dbReference type="SMART" id="SM00041">
    <property type="entry name" value="CT"/>
    <property type="match status" value="1"/>
</dbReference>
<dbReference type="InterPro" id="IPR043973">
    <property type="entry name" value="TSP1_CCN"/>
</dbReference>
<dbReference type="KEGG" id="cmk:103190703"/>
<evidence type="ECO:0000256" key="6">
    <source>
        <dbReference type="SAM" id="SignalP"/>
    </source>
</evidence>
<dbReference type="Proteomes" id="UP000314986">
    <property type="component" value="Unassembled WGS sequence"/>
</dbReference>
<dbReference type="Pfam" id="PF00093">
    <property type="entry name" value="VWC"/>
    <property type="match status" value="1"/>
</dbReference>
<dbReference type="SMART" id="SM00209">
    <property type="entry name" value="TSP1"/>
    <property type="match status" value="1"/>
</dbReference>
<dbReference type="GO" id="GO:0008201">
    <property type="term" value="F:heparin binding"/>
    <property type="evidence" value="ECO:0007669"/>
    <property type="project" value="TreeGrafter"/>
</dbReference>
<dbReference type="GO" id="GO:0031012">
    <property type="term" value="C:extracellular matrix"/>
    <property type="evidence" value="ECO:0007669"/>
    <property type="project" value="TreeGrafter"/>
</dbReference>
<keyword evidence="3 6" id="KW-0732">Signal</keyword>
<dbReference type="GeneTree" id="ENSGT00940000155019"/>
<keyword evidence="10" id="KW-1185">Reference proteome</keyword>
<dbReference type="PANTHER" id="PTHR11348">
    <property type="entry name" value="CONNECTIVE TISSUE GROWTH FACTOR-RELATED"/>
    <property type="match status" value="1"/>
</dbReference>
<dbReference type="InterPro" id="IPR001007">
    <property type="entry name" value="VWF_dom"/>
</dbReference>
<dbReference type="InterPro" id="IPR000884">
    <property type="entry name" value="TSP1_rpt"/>
</dbReference>
<reference evidence="9" key="4">
    <citation type="submission" date="2025-08" db="UniProtKB">
        <authorList>
            <consortium name="Ensembl"/>
        </authorList>
    </citation>
    <scope>IDENTIFICATION</scope>
</reference>
<name>A0A4W3IS97_CALMI</name>
<evidence type="ECO:0000256" key="5">
    <source>
        <dbReference type="PROSITE-ProRule" id="PRU00039"/>
    </source>
</evidence>
<proteinExistence type="predicted"/>
<dbReference type="PANTHER" id="PTHR11348:SF22">
    <property type="entry name" value="CCN FAMILY MEMBER 5"/>
    <property type="match status" value="1"/>
</dbReference>
<sequence length="336" mass="37049">MKVFGGGESLLSFAVLCFACQVGAPLCGSRSRSRCRCPAVSRCPPAGLPVPERCGLCAKQRGEYCTSLEVCDPNAELFCDYSAGDSETRGICTPLETGTCEMNGVTYKDGDVFQPNCKYHCWCSDGGIGCIPRCSEDIRLPSADCPYPKRVQIPGKCCPEWICERLGNSIVGNALAAFRSAAFYGRVPSTLTYDCIEQSSTWSSCSRSCGLGVSTRVSNKNNRCVLETQSQLCIERPCHQEHFEQTSMGRKVCEPTTKARKPIHFEYKDCVSAKTFTPTYCGSCSDSRCCTPHRTRTELLEFKCKRGRVVKQRMMFIITCACHHNCPSVSKEVYAV</sequence>
<evidence type="ECO:0000256" key="3">
    <source>
        <dbReference type="ARBA" id="ARBA00022729"/>
    </source>
</evidence>
<reference evidence="10" key="2">
    <citation type="journal article" date="2007" name="PLoS Biol.">
        <title>Survey sequencing and comparative analysis of the elephant shark (Callorhinchus milii) genome.</title>
        <authorList>
            <person name="Venkatesh B."/>
            <person name="Kirkness E.F."/>
            <person name="Loh Y.H."/>
            <person name="Halpern A.L."/>
            <person name="Lee A.P."/>
            <person name="Johnson J."/>
            <person name="Dandona N."/>
            <person name="Viswanathan L.D."/>
            <person name="Tay A."/>
            <person name="Venter J.C."/>
            <person name="Strausberg R.L."/>
            <person name="Brenner S."/>
        </authorList>
    </citation>
    <scope>NUCLEOTIDE SEQUENCE [LARGE SCALE GENOMIC DNA]</scope>
</reference>
<organism evidence="9 10">
    <name type="scientific">Callorhinchus milii</name>
    <name type="common">Ghost shark</name>
    <dbReference type="NCBI Taxonomy" id="7868"/>
    <lineage>
        <taxon>Eukaryota</taxon>
        <taxon>Metazoa</taxon>
        <taxon>Chordata</taxon>
        <taxon>Craniata</taxon>
        <taxon>Vertebrata</taxon>
        <taxon>Chondrichthyes</taxon>
        <taxon>Holocephali</taxon>
        <taxon>Chimaeriformes</taxon>
        <taxon>Callorhinchidae</taxon>
        <taxon>Callorhinchus</taxon>
    </lineage>
</organism>
<comment type="caution">
    <text evidence="5">Lacks conserved residue(s) required for the propagation of feature annotation.</text>
</comment>
<evidence type="ECO:0000259" key="7">
    <source>
        <dbReference type="PROSITE" id="PS01225"/>
    </source>
</evidence>
<dbReference type="GO" id="GO:0007165">
    <property type="term" value="P:signal transduction"/>
    <property type="evidence" value="ECO:0007669"/>
    <property type="project" value="InterPro"/>
</dbReference>
<feature type="signal peptide" evidence="6">
    <location>
        <begin position="1"/>
        <end position="19"/>
    </location>
</feature>
<dbReference type="PROSITE" id="PS01225">
    <property type="entry name" value="CTCK_2"/>
    <property type="match status" value="1"/>
</dbReference>
<dbReference type="GO" id="GO:0005178">
    <property type="term" value="F:integrin binding"/>
    <property type="evidence" value="ECO:0007669"/>
    <property type="project" value="TreeGrafter"/>
</dbReference>
<evidence type="ECO:0000256" key="4">
    <source>
        <dbReference type="ARBA" id="ARBA00023157"/>
    </source>
</evidence>
<gene>
    <name evidence="9" type="primary">ccn5</name>
</gene>
<dbReference type="InterPro" id="IPR006207">
    <property type="entry name" value="Cys_knot_C"/>
</dbReference>
<feature type="domain" description="VWFC" evidence="8">
    <location>
        <begin position="98"/>
        <end position="164"/>
    </location>
</feature>
<feature type="chain" id="PRO_5021336994" description="Connective tissue growth factor" evidence="6">
    <location>
        <begin position="20"/>
        <end position="336"/>
    </location>
</feature>
<dbReference type="OMA" id="GCIPRCS"/>
<dbReference type="Pfam" id="PF00007">
    <property type="entry name" value="Cys_knot"/>
    <property type="match status" value="1"/>
</dbReference>
<dbReference type="OrthoDB" id="365605at2759"/>
<evidence type="ECO:0000313" key="10">
    <source>
        <dbReference type="Proteomes" id="UP000314986"/>
    </source>
</evidence>
<dbReference type="AlphaFoldDB" id="A0A4W3IS97"/>
<dbReference type="InterPro" id="IPR050941">
    <property type="entry name" value="CCN"/>
</dbReference>
<reference evidence="10" key="1">
    <citation type="journal article" date="2006" name="Science">
        <title>Ancient noncoding elements conserved in the human genome.</title>
        <authorList>
            <person name="Venkatesh B."/>
            <person name="Kirkness E.F."/>
            <person name="Loh Y.H."/>
            <person name="Halpern A.L."/>
            <person name="Lee A.P."/>
            <person name="Johnson J."/>
            <person name="Dandona N."/>
            <person name="Viswanathan L.D."/>
            <person name="Tay A."/>
            <person name="Venter J.C."/>
            <person name="Strausberg R.L."/>
            <person name="Brenner S."/>
        </authorList>
    </citation>
    <scope>NUCLEOTIDE SEQUENCE [LARGE SCALE GENOMIC DNA]</scope>
</reference>
<dbReference type="SMART" id="SM00214">
    <property type="entry name" value="VWC"/>
    <property type="match status" value="1"/>
</dbReference>
<evidence type="ECO:0000313" key="9">
    <source>
        <dbReference type="Ensembl" id="ENSCMIP00000030361.1"/>
    </source>
</evidence>
<dbReference type="PROSITE" id="PS01208">
    <property type="entry name" value="VWFC_1"/>
    <property type="match status" value="1"/>
</dbReference>
<keyword evidence="2" id="KW-0964">Secreted</keyword>
<dbReference type="GO" id="GO:0005615">
    <property type="term" value="C:extracellular space"/>
    <property type="evidence" value="ECO:0007669"/>
    <property type="project" value="TreeGrafter"/>
</dbReference>
<comment type="subcellular location">
    <subcellularLocation>
        <location evidence="1">Secreted</location>
    </subcellularLocation>
</comment>
<feature type="domain" description="CTCK" evidence="7">
    <location>
        <begin position="253"/>
        <end position="327"/>
    </location>
</feature>
<evidence type="ECO:0000256" key="2">
    <source>
        <dbReference type="ARBA" id="ARBA00022525"/>
    </source>
</evidence>
<reference evidence="10" key="3">
    <citation type="journal article" date="2014" name="Nature">
        <title>Elephant shark genome provides unique insights into gnathostome evolution.</title>
        <authorList>
            <consortium name="International Elephant Shark Genome Sequencing Consortium"/>
            <person name="Venkatesh B."/>
            <person name="Lee A.P."/>
            <person name="Ravi V."/>
            <person name="Maurya A.K."/>
            <person name="Lian M.M."/>
            <person name="Swann J.B."/>
            <person name="Ohta Y."/>
            <person name="Flajnik M.F."/>
            <person name="Sutoh Y."/>
            <person name="Kasahara M."/>
            <person name="Hoon S."/>
            <person name="Gangu V."/>
            <person name="Roy S.W."/>
            <person name="Irimia M."/>
            <person name="Korzh V."/>
            <person name="Kondrychyn I."/>
            <person name="Lim Z.W."/>
            <person name="Tay B.H."/>
            <person name="Tohari S."/>
            <person name="Kong K.W."/>
            <person name="Ho S."/>
            <person name="Lorente-Galdos B."/>
            <person name="Quilez J."/>
            <person name="Marques-Bonet T."/>
            <person name="Raney B.J."/>
            <person name="Ingham P.W."/>
            <person name="Tay A."/>
            <person name="Hillier L.W."/>
            <person name="Minx P."/>
            <person name="Boehm T."/>
            <person name="Wilson R.K."/>
            <person name="Brenner S."/>
            <person name="Warren W.C."/>
        </authorList>
    </citation>
    <scope>NUCLEOTIDE SEQUENCE [LARGE SCALE GENOMIC DNA]</scope>
</reference>
<evidence type="ECO:0000256" key="1">
    <source>
        <dbReference type="ARBA" id="ARBA00004613"/>
    </source>
</evidence>
<dbReference type="GeneID" id="103190703"/>
<evidence type="ECO:0008006" key="11">
    <source>
        <dbReference type="Google" id="ProtNLM"/>
    </source>
</evidence>
<dbReference type="InParanoid" id="A0A4W3IS97"/>
<evidence type="ECO:0000259" key="8">
    <source>
        <dbReference type="PROSITE" id="PS50184"/>
    </source>
</evidence>
<dbReference type="Pfam" id="PF19035">
    <property type="entry name" value="TSP1_CCN"/>
    <property type="match status" value="1"/>
</dbReference>
<accession>A0A4W3IS97</accession>
<reference evidence="9" key="5">
    <citation type="submission" date="2025-09" db="UniProtKB">
        <authorList>
            <consortium name="Ensembl"/>
        </authorList>
    </citation>
    <scope>IDENTIFICATION</scope>
</reference>